<dbReference type="STRING" id="3880.G7IU02"/>
<dbReference type="EMBL" id="PSQE01000002">
    <property type="protein sequence ID" value="RHN75569.1"/>
    <property type="molecule type" value="Genomic_DNA"/>
</dbReference>
<evidence type="ECO:0000256" key="11">
    <source>
        <dbReference type="ARBA" id="ARBA00023286"/>
    </source>
</evidence>
<evidence type="ECO:0000256" key="9">
    <source>
        <dbReference type="ARBA" id="ARBA00023170"/>
    </source>
</evidence>
<keyword evidence="9 13" id="KW-0675">Receptor</keyword>
<dbReference type="PANTHER" id="PTHR18966">
    <property type="entry name" value="IONOTROPIC GLUTAMATE RECEPTOR"/>
    <property type="match status" value="1"/>
</dbReference>
<keyword evidence="19" id="KW-1185">Reference proteome</keyword>
<keyword evidence="3 13" id="KW-0813">Transport</keyword>
<evidence type="ECO:0000313" key="17">
    <source>
        <dbReference type="EMBL" id="RHN75569.1"/>
    </source>
</evidence>
<dbReference type="KEGG" id="mtr:11413223"/>
<accession>G7IU02</accession>
<reference evidence="18" key="3">
    <citation type="submission" date="2015-04" db="UniProtKB">
        <authorList>
            <consortium name="EnsemblPlants"/>
        </authorList>
    </citation>
    <scope>IDENTIFICATION</scope>
    <source>
        <strain evidence="18">cv. Jemalong A17</strain>
    </source>
</reference>
<evidence type="ECO:0000313" key="19">
    <source>
        <dbReference type="Proteomes" id="UP000002051"/>
    </source>
</evidence>
<dbReference type="Pfam" id="PF10613">
    <property type="entry name" value="Lig_chan-Glu_bd"/>
    <property type="match status" value="1"/>
</dbReference>
<dbReference type="InterPro" id="IPR015683">
    <property type="entry name" value="Ionotropic_Glu_rcpt"/>
</dbReference>
<dbReference type="CDD" id="cd19990">
    <property type="entry name" value="PBP1_GABAb_receptor_plant"/>
    <property type="match status" value="1"/>
</dbReference>
<dbReference type="Proteomes" id="UP000002051">
    <property type="component" value="Chromosome 2"/>
</dbReference>
<evidence type="ECO:0000259" key="15">
    <source>
        <dbReference type="SMART" id="SM00079"/>
    </source>
</evidence>
<dbReference type="FunFam" id="1.10.287.70:FF:000172">
    <property type="entry name" value="Glutamate receptor"/>
    <property type="match status" value="1"/>
</dbReference>
<dbReference type="Gramene" id="rna11796">
    <property type="protein sequence ID" value="RHN75569.1"/>
    <property type="gene ID" value="gene11796"/>
</dbReference>
<evidence type="ECO:0000313" key="20">
    <source>
        <dbReference type="Proteomes" id="UP000265566"/>
    </source>
</evidence>
<reference evidence="20" key="4">
    <citation type="journal article" date="2018" name="Nat. Plants">
        <title>Whole-genome landscape of Medicago truncatula symbiotic genes.</title>
        <authorList>
            <person name="Pecrix Y."/>
            <person name="Staton S.E."/>
            <person name="Sallet E."/>
            <person name="Lelandais-Briere C."/>
            <person name="Moreau S."/>
            <person name="Carrere S."/>
            <person name="Blein T."/>
            <person name="Jardinaud M.F."/>
            <person name="Latrasse D."/>
            <person name="Zouine M."/>
            <person name="Zahm M."/>
            <person name="Kreplak J."/>
            <person name="Mayjonade B."/>
            <person name="Satge C."/>
            <person name="Perez M."/>
            <person name="Cauet S."/>
            <person name="Marande W."/>
            <person name="Chantry-Darmon C."/>
            <person name="Lopez-Roques C."/>
            <person name="Bouchez O."/>
            <person name="Berard A."/>
            <person name="Debelle F."/>
            <person name="Munos S."/>
            <person name="Bendahmane A."/>
            <person name="Berges H."/>
            <person name="Niebel A."/>
            <person name="Buitink J."/>
            <person name="Frugier F."/>
            <person name="Benhamed M."/>
            <person name="Crespi M."/>
            <person name="Gouzy J."/>
            <person name="Gamas P."/>
        </authorList>
    </citation>
    <scope>NUCLEOTIDE SEQUENCE [LARGE SCALE GENOMIC DNA]</scope>
    <source>
        <strain evidence="20">cv. Jemalong A17</strain>
    </source>
</reference>
<dbReference type="Gene3D" id="3.40.190.10">
    <property type="entry name" value="Periplasmic binding protein-like II"/>
    <property type="match status" value="2"/>
</dbReference>
<evidence type="ECO:0000256" key="13">
    <source>
        <dbReference type="PIRNR" id="PIRNR037090"/>
    </source>
</evidence>
<dbReference type="OMA" id="FMQCEIN"/>
<dbReference type="FunFam" id="3.40.190.10:FF:000054">
    <property type="entry name" value="Glutamate receptor"/>
    <property type="match status" value="1"/>
</dbReference>
<dbReference type="PIRSF" id="PIRSF037090">
    <property type="entry name" value="Iontro_Glu-like_rcpt_pln"/>
    <property type="match status" value="1"/>
</dbReference>
<keyword evidence="8 13" id="KW-0472">Membrane</keyword>
<dbReference type="InterPro" id="IPR017103">
    <property type="entry name" value="Iontropic_Glu_rcpt_pln"/>
</dbReference>
<dbReference type="AlphaFoldDB" id="G7IU02"/>
<dbReference type="InterPro" id="IPR001828">
    <property type="entry name" value="ANF_lig-bd_rcpt"/>
</dbReference>
<comment type="function">
    <text evidence="13">Glutamate-gated receptor that probably acts as non-selective cation channel.</text>
</comment>
<reference evidence="17" key="5">
    <citation type="journal article" date="2018" name="Nat. Plants">
        <title>Whole-genome landscape of Medicago truncatula symbiotic genes.</title>
        <authorList>
            <person name="Pecrix Y."/>
            <person name="Gamas P."/>
            <person name="Carrere S."/>
        </authorList>
    </citation>
    <scope>NUCLEOTIDE SEQUENCE</scope>
    <source>
        <tissue evidence="17">Leaves</tissue>
    </source>
</reference>
<dbReference type="Gene3D" id="1.10.287.70">
    <property type="match status" value="1"/>
</dbReference>
<dbReference type="PRINTS" id="PR01176">
    <property type="entry name" value="GABABRECEPTR"/>
</dbReference>
<dbReference type="CDD" id="cd13686">
    <property type="entry name" value="GluR_Plant"/>
    <property type="match status" value="1"/>
</dbReference>
<evidence type="ECO:0000256" key="10">
    <source>
        <dbReference type="ARBA" id="ARBA00023180"/>
    </source>
</evidence>
<dbReference type="InterPro" id="IPR044440">
    <property type="entry name" value="GABAb_receptor_plant_PBP1"/>
</dbReference>
<feature type="transmembrane region" description="Helical" evidence="14">
    <location>
        <begin position="6"/>
        <end position="23"/>
    </location>
</feature>
<gene>
    <name evidence="18" type="primary">11413223</name>
    <name evidence="16" type="ordered locus">MTR_2g088430</name>
    <name evidence="17" type="ORF">MtrunA17_Chr2g0322681</name>
</gene>
<evidence type="ECO:0000313" key="18">
    <source>
        <dbReference type="EnsemblPlants" id="AES67246"/>
    </source>
</evidence>
<evidence type="ECO:0000256" key="1">
    <source>
        <dbReference type="ARBA" id="ARBA00004141"/>
    </source>
</evidence>
<name>G7IU02_MEDTR</name>
<dbReference type="Gene3D" id="3.40.50.2300">
    <property type="match status" value="2"/>
</dbReference>
<evidence type="ECO:0000256" key="14">
    <source>
        <dbReference type="SAM" id="Phobius"/>
    </source>
</evidence>
<protein>
    <recommendedName>
        <fullName evidence="13">Glutamate receptor</fullName>
    </recommendedName>
</protein>
<dbReference type="SMART" id="SM00079">
    <property type="entry name" value="PBPe"/>
    <property type="match status" value="1"/>
</dbReference>
<keyword evidence="5" id="KW-0732">Signal</keyword>
<reference evidence="16 19" key="1">
    <citation type="journal article" date="2011" name="Nature">
        <title>The Medicago genome provides insight into the evolution of rhizobial symbioses.</title>
        <authorList>
            <person name="Young N.D."/>
            <person name="Debelle F."/>
            <person name="Oldroyd G.E."/>
            <person name="Geurts R."/>
            <person name="Cannon S.B."/>
            <person name="Udvardi M.K."/>
            <person name="Benedito V.A."/>
            <person name="Mayer K.F."/>
            <person name="Gouzy J."/>
            <person name="Schoof H."/>
            <person name="Van de Peer Y."/>
            <person name="Proost S."/>
            <person name="Cook D.R."/>
            <person name="Meyers B.C."/>
            <person name="Spannagl M."/>
            <person name="Cheung F."/>
            <person name="De Mita S."/>
            <person name="Krishnakumar V."/>
            <person name="Gundlach H."/>
            <person name="Zhou S."/>
            <person name="Mudge J."/>
            <person name="Bharti A.K."/>
            <person name="Murray J.D."/>
            <person name="Naoumkina M.A."/>
            <person name="Rosen B."/>
            <person name="Silverstein K.A."/>
            <person name="Tang H."/>
            <person name="Rombauts S."/>
            <person name="Zhao P.X."/>
            <person name="Zhou P."/>
            <person name="Barbe V."/>
            <person name="Bardou P."/>
            <person name="Bechner M."/>
            <person name="Bellec A."/>
            <person name="Berger A."/>
            <person name="Berges H."/>
            <person name="Bidwell S."/>
            <person name="Bisseling T."/>
            <person name="Choisne N."/>
            <person name="Couloux A."/>
            <person name="Denny R."/>
            <person name="Deshpande S."/>
            <person name="Dai X."/>
            <person name="Doyle J.J."/>
            <person name="Dudez A.M."/>
            <person name="Farmer A.D."/>
            <person name="Fouteau S."/>
            <person name="Franken C."/>
            <person name="Gibelin C."/>
            <person name="Gish J."/>
            <person name="Goldstein S."/>
            <person name="Gonzalez A.J."/>
            <person name="Green P.J."/>
            <person name="Hallab A."/>
            <person name="Hartog M."/>
            <person name="Hua A."/>
            <person name="Humphray S.J."/>
            <person name="Jeong D.H."/>
            <person name="Jing Y."/>
            <person name="Jocker A."/>
            <person name="Kenton S.M."/>
            <person name="Kim D.J."/>
            <person name="Klee K."/>
            <person name="Lai H."/>
            <person name="Lang C."/>
            <person name="Lin S."/>
            <person name="Macmil S.L."/>
            <person name="Magdelenat G."/>
            <person name="Matthews L."/>
            <person name="McCorrison J."/>
            <person name="Monaghan E.L."/>
            <person name="Mun J.H."/>
            <person name="Najar F.Z."/>
            <person name="Nicholson C."/>
            <person name="Noirot C."/>
            <person name="O'Bleness M."/>
            <person name="Paule C.R."/>
            <person name="Poulain J."/>
            <person name="Prion F."/>
            <person name="Qin B."/>
            <person name="Qu C."/>
            <person name="Retzel E.F."/>
            <person name="Riddle C."/>
            <person name="Sallet E."/>
            <person name="Samain S."/>
            <person name="Samson N."/>
            <person name="Sanders I."/>
            <person name="Saurat O."/>
            <person name="Scarpelli C."/>
            <person name="Schiex T."/>
            <person name="Segurens B."/>
            <person name="Severin A.J."/>
            <person name="Sherrier D.J."/>
            <person name="Shi R."/>
            <person name="Sims S."/>
            <person name="Singer S.R."/>
            <person name="Sinharoy S."/>
            <person name="Sterck L."/>
            <person name="Viollet A."/>
            <person name="Wang B.B."/>
            <person name="Wang K."/>
            <person name="Wang M."/>
            <person name="Wang X."/>
            <person name="Warfsmann J."/>
            <person name="Weissenbach J."/>
            <person name="White D.D."/>
            <person name="White J.D."/>
            <person name="Wiley G.B."/>
            <person name="Wincker P."/>
            <person name="Xing Y."/>
            <person name="Yang L."/>
            <person name="Yao Z."/>
            <person name="Ying F."/>
            <person name="Zhai J."/>
            <person name="Zhou L."/>
            <person name="Zuber A."/>
            <person name="Denarie J."/>
            <person name="Dixon R.A."/>
            <person name="May G.D."/>
            <person name="Schwartz D.C."/>
            <person name="Rogers J."/>
            <person name="Quetier F."/>
            <person name="Town C.D."/>
            <person name="Roe B.A."/>
        </authorList>
    </citation>
    <scope>NUCLEOTIDE SEQUENCE [LARGE SCALE GENOMIC DNA]</scope>
    <source>
        <strain evidence="16">A17</strain>
        <strain evidence="18 19">cv. Jemalong A17</strain>
    </source>
</reference>
<keyword evidence="12 13" id="KW-0407">Ion channel</keyword>
<reference evidence="16 19" key="2">
    <citation type="journal article" date="2014" name="BMC Genomics">
        <title>An improved genome release (version Mt4.0) for the model legume Medicago truncatula.</title>
        <authorList>
            <person name="Tang H."/>
            <person name="Krishnakumar V."/>
            <person name="Bidwell S."/>
            <person name="Rosen B."/>
            <person name="Chan A."/>
            <person name="Zhou S."/>
            <person name="Gentzbittel L."/>
            <person name="Childs K.L."/>
            <person name="Yandell M."/>
            <person name="Gundlach H."/>
            <person name="Mayer K.F."/>
            <person name="Schwartz D.C."/>
            <person name="Town C.D."/>
        </authorList>
    </citation>
    <scope>GENOME REANNOTATION</scope>
    <source>
        <strain evidence="18 19">cv. Jemalong A17</strain>
    </source>
</reference>
<dbReference type="HOGENOM" id="CLU_007358_0_1_1"/>
<feature type="transmembrane region" description="Helical" evidence="14">
    <location>
        <begin position="651"/>
        <end position="674"/>
    </location>
</feature>
<dbReference type="SUPFAM" id="SSF53822">
    <property type="entry name" value="Periplasmic binding protein-like I"/>
    <property type="match status" value="1"/>
</dbReference>
<dbReference type="InterPro" id="IPR001320">
    <property type="entry name" value="Iontro_rcpt_C"/>
</dbReference>
<dbReference type="Pfam" id="PF00060">
    <property type="entry name" value="Lig_chan"/>
    <property type="match status" value="1"/>
</dbReference>
<feature type="transmembrane region" description="Helical" evidence="14">
    <location>
        <begin position="591"/>
        <end position="609"/>
    </location>
</feature>
<keyword evidence="6 14" id="KW-1133">Transmembrane helix</keyword>
<comment type="subcellular location">
    <subcellularLocation>
        <location evidence="1">Membrane</location>
        <topology evidence="1">Multi-pass membrane protein</topology>
    </subcellularLocation>
</comment>
<keyword evidence="10" id="KW-0325">Glycoprotein</keyword>
<keyword evidence="4 14" id="KW-0812">Transmembrane</keyword>
<dbReference type="InterPro" id="IPR019594">
    <property type="entry name" value="Glu/Gly-bd"/>
</dbReference>
<evidence type="ECO:0000256" key="7">
    <source>
        <dbReference type="ARBA" id="ARBA00023065"/>
    </source>
</evidence>
<feature type="transmembrane region" description="Helical" evidence="14">
    <location>
        <begin position="831"/>
        <end position="851"/>
    </location>
</feature>
<feature type="domain" description="Ionotropic glutamate receptor C-terminal" evidence="15">
    <location>
        <begin position="470"/>
        <end position="810"/>
    </location>
</feature>
<keyword evidence="11 13" id="KW-1071">Ligand-gated ion channel</keyword>
<sequence length="914" mass="102219">MKLFMVLYLMIWIWVILFCGITVHSERPESVNIGAVFTFDSVIGRVAKVAMEMAVSDINSDPTILSETNLNLIMKDGMCNAFLGSTGAFQVLEQGVAAIIGPQSSAIAHSISQIADAVHVPLISYAATDPTLSSLQFPLFFRTIQSDSEQMAAMANLIDFNGWKEVIVIFLDDDYGRNGISALSDELEKRRLKLAHKLPLSIHYDLDEITKLLNQSRVYSPRVFVVHVNPDPRLRIFSIARKLQMMTSDYVWLATDWLSATSHSFSSANQNSLSIVEGVVALRQHVPDSRKKRDFISRWKKMQKGVANTSLNSYGFFAYDTVWTVAHSIDKYLKVYNNITFSLHENNMVPHTEGIGIQFEKLKVFAGGSDLVNILLQSNFRGLSGQIRFSSDRNIISSGYDVININQMKINKVGYWSNHSGFSVLPPEVLAKKKHRRVSVDQKLGNITWPGGKTERPRGWVIADNAKPLRIGVPKRASFVEFVTEVQEIHQMQGYCIDIFMKALEFIPYEIPFVFKPVGNGKANPNYDALVKKLDENVYDAVVGDIAIVTNRTKIADFSQPFASSSLVVVAPINSSKSNAWVFLKPFSPDMWCIIVASFMMIGVVIWILEHRVNDDFRGPPKRQLVTMFMFSLSTLFKTNNNTISSLSKMVLIVWLFLLMVITASYTASLTSILTVEQLSSPITGIDSLIASNWPIGYQVGSFAYSYLTDNLYVSSSRLVSLGSPEEYAVALRNGPSGGGVAAIVDELPYVELFLSKETDFGIIGQPFTRSSWGFAFQRESPLALDMSTAILKLAESGELQNIHEKWFCKMGCPGERKRNSKPDQLHLSSFWGLYLSCGIISVVALVLFLLRMISQYVGFKQSQNEVVASSSKPPESHCSRVVVNFFNFIDKKEDAIKKMFTQCDNPHNPNSEL</sequence>
<dbReference type="OrthoDB" id="5984008at2759"/>
<dbReference type="SUPFAM" id="SSF53850">
    <property type="entry name" value="Periplasmic binding protein-like II"/>
    <property type="match status" value="1"/>
</dbReference>
<dbReference type="GO" id="GO:0005886">
    <property type="term" value="C:plasma membrane"/>
    <property type="evidence" value="ECO:0000318"/>
    <property type="project" value="GO_Central"/>
</dbReference>
<dbReference type="FunFam" id="3.40.50.2300:FF:000081">
    <property type="entry name" value="Glutamate receptor"/>
    <property type="match status" value="1"/>
</dbReference>
<evidence type="ECO:0000256" key="8">
    <source>
        <dbReference type="ARBA" id="ARBA00023136"/>
    </source>
</evidence>
<organism evidence="16 19">
    <name type="scientific">Medicago truncatula</name>
    <name type="common">Barrel medic</name>
    <name type="synonym">Medicago tribuloides</name>
    <dbReference type="NCBI Taxonomy" id="3880"/>
    <lineage>
        <taxon>Eukaryota</taxon>
        <taxon>Viridiplantae</taxon>
        <taxon>Streptophyta</taxon>
        <taxon>Embryophyta</taxon>
        <taxon>Tracheophyta</taxon>
        <taxon>Spermatophyta</taxon>
        <taxon>Magnoliopsida</taxon>
        <taxon>eudicotyledons</taxon>
        <taxon>Gunneridae</taxon>
        <taxon>Pentapetalae</taxon>
        <taxon>rosids</taxon>
        <taxon>fabids</taxon>
        <taxon>Fabales</taxon>
        <taxon>Fabaceae</taxon>
        <taxon>Papilionoideae</taxon>
        <taxon>50 kb inversion clade</taxon>
        <taxon>NPAAA clade</taxon>
        <taxon>Hologalegina</taxon>
        <taxon>IRL clade</taxon>
        <taxon>Trifolieae</taxon>
        <taxon>Medicago</taxon>
    </lineage>
</organism>
<dbReference type="GO" id="GO:0038023">
    <property type="term" value="F:signaling receptor activity"/>
    <property type="evidence" value="ECO:0000318"/>
    <property type="project" value="GO_Central"/>
</dbReference>
<evidence type="ECO:0000256" key="12">
    <source>
        <dbReference type="ARBA" id="ARBA00023303"/>
    </source>
</evidence>
<dbReference type="InterPro" id="IPR028082">
    <property type="entry name" value="Peripla_BP_I"/>
</dbReference>
<dbReference type="PaxDb" id="3880-AES67246"/>
<evidence type="ECO:0000256" key="5">
    <source>
        <dbReference type="ARBA" id="ARBA00022729"/>
    </source>
</evidence>
<dbReference type="SMR" id="G7IU02"/>
<evidence type="ECO:0000256" key="6">
    <source>
        <dbReference type="ARBA" id="ARBA00022989"/>
    </source>
</evidence>
<evidence type="ECO:0000256" key="3">
    <source>
        <dbReference type="ARBA" id="ARBA00022448"/>
    </source>
</evidence>
<keyword evidence="7 13" id="KW-0406">Ion transport</keyword>
<dbReference type="eggNOG" id="KOG1052">
    <property type="taxonomic scope" value="Eukaryota"/>
</dbReference>
<dbReference type="Proteomes" id="UP000265566">
    <property type="component" value="Chromosome 2"/>
</dbReference>
<evidence type="ECO:0000256" key="2">
    <source>
        <dbReference type="ARBA" id="ARBA00008685"/>
    </source>
</evidence>
<dbReference type="EMBL" id="CM001218">
    <property type="protein sequence ID" value="AES67246.1"/>
    <property type="molecule type" value="Genomic_DNA"/>
</dbReference>
<dbReference type="EnsemblPlants" id="AES67246">
    <property type="protein sequence ID" value="AES67246"/>
    <property type="gene ID" value="MTR_2g088430"/>
</dbReference>
<dbReference type="FunFam" id="3.40.190.10:FF:000175">
    <property type="entry name" value="Glutamate receptor"/>
    <property type="match status" value="1"/>
</dbReference>
<evidence type="ECO:0000313" key="16">
    <source>
        <dbReference type="EMBL" id="AES67246.1"/>
    </source>
</evidence>
<dbReference type="Pfam" id="PF01094">
    <property type="entry name" value="ANF_receptor"/>
    <property type="match status" value="1"/>
</dbReference>
<dbReference type="GO" id="GO:0015276">
    <property type="term" value="F:ligand-gated monoatomic ion channel activity"/>
    <property type="evidence" value="ECO:0000318"/>
    <property type="project" value="GO_Central"/>
</dbReference>
<proteinExistence type="inferred from homology"/>
<evidence type="ECO:0000256" key="4">
    <source>
        <dbReference type="ARBA" id="ARBA00022692"/>
    </source>
</evidence>
<comment type="similarity">
    <text evidence="2 13">Belongs to the glutamate-gated ion channel (TC 1.A.10.1) family.</text>
</comment>